<keyword evidence="1" id="KW-0472">Membrane</keyword>
<dbReference type="EMBL" id="QMEY01000003">
    <property type="protein sequence ID" value="RBQ20312.1"/>
    <property type="molecule type" value="Genomic_DNA"/>
</dbReference>
<dbReference type="Proteomes" id="UP000253303">
    <property type="component" value="Unassembled WGS sequence"/>
</dbReference>
<dbReference type="PANTHER" id="PTHR14969:SF13">
    <property type="entry name" value="AT30094P"/>
    <property type="match status" value="1"/>
</dbReference>
<dbReference type="AlphaFoldDB" id="A0A366M4E5"/>
<proteinExistence type="predicted"/>
<dbReference type="Gene3D" id="1.20.144.10">
    <property type="entry name" value="Phosphatidic acid phosphatase type 2/haloperoxidase"/>
    <property type="match status" value="1"/>
</dbReference>
<feature type="transmembrane region" description="Helical" evidence="1">
    <location>
        <begin position="187"/>
        <end position="211"/>
    </location>
</feature>
<feature type="transmembrane region" description="Helical" evidence="1">
    <location>
        <begin position="231"/>
        <end position="252"/>
    </location>
</feature>
<feature type="domain" description="Phosphatidic acid phosphatase type 2/haloperoxidase" evidence="2">
    <location>
        <begin position="57"/>
        <end position="168"/>
    </location>
</feature>
<evidence type="ECO:0000313" key="3">
    <source>
        <dbReference type="EMBL" id="RBQ20312.1"/>
    </source>
</evidence>
<evidence type="ECO:0000313" key="4">
    <source>
        <dbReference type="Proteomes" id="UP000253303"/>
    </source>
</evidence>
<comment type="caution">
    <text evidence="3">The sequence shown here is derived from an EMBL/GenBank/DDBJ whole genome shotgun (WGS) entry which is preliminary data.</text>
</comment>
<dbReference type="InterPro" id="IPR036938">
    <property type="entry name" value="PAP2/HPO_sf"/>
</dbReference>
<name>A0A366M4E5_9ACTN</name>
<keyword evidence="1" id="KW-0812">Transmembrane</keyword>
<evidence type="ECO:0000259" key="2">
    <source>
        <dbReference type="SMART" id="SM00014"/>
    </source>
</evidence>
<reference evidence="3 4" key="1">
    <citation type="submission" date="2018-06" db="EMBL/GenBank/DDBJ databases">
        <title>Sphaerisporangium craniellae sp. nov., isolated from a marine sponge in the South China Sea.</title>
        <authorList>
            <person name="Li L."/>
        </authorList>
    </citation>
    <scope>NUCLEOTIDE SEQUENCE [LARGE SCALE GENOMIC DNA]</scope>
    <source>
        <strain evidence="3 4">LHW63015</strain>
    </source>
</reference>
<sequence length="329" mass="34412">MAVDLLEELHRWEIGTVLWVQDLPGWLTPIMWLASAVGTDGAVLVLLATVYWCVSPRVGIRLGLAVLLSAGLNAVAKLAFHAPRPAWIDPRVEALTGERSFGMPSGHAQTSVVATGVGARVLDRPAAWWGAFAVAALICLSRVHLGVHFPTDVLGGLLIGALVLGGHLLYADRLGAWWRLRSLPQQVLLSAAAAGALLGAGLVAEVFWQGWTAPPTWGSVSQEGPSGLTRVTAMAGALFGALAGASAMRALGWFSTSGTLPGRALRLLIGGVGAGVLWLAAWPLGTSVLAGTFRYTVVAAWIVLGAPLVFLRLGLAVPDRRDRTPATAQ</sequence>
<dbReference type="PANTHER" id="PTHR14969">
    <property type="entry name" value="SPHINGOSINE-1-PHOSPHATE PHOSPHOHYDROLASE"/>
    <property type="match status" value="1"/>
</dbReference>
<feature type="transmembrane region" description="Helical" evidence="1">
    <location>
        <begin position="126"/>
        <end position="147"/>
    </location>
</feature>
<dbReference type="InterPro" id="IPR000326">
    <property type="entry name" value="PAP2/HPO"/>
</dbReference>
<feature type="transmembrane region" description="Helical" evidence="1">
    <location>
        <begin position="30"/>
        <end position="54"/>
    </location>
</feature>
<evidence type="ECO:0000256" key="1">
    <source>
        <dbReference type="SAM" id="Phobius"/>
    </source>
</evidence>
<gene>
    <name evidence="3" type="ORF">DP939_10975</name>
</gene>
<accession>A0A366M4E5</accession>
<dbReference type="SMART" id="SM00014">
    <property type="entry name" value="acidPPc"/>
    <property type="match status" value="1"/>
</dbReference>
<keyword evidence="4" id="KW-1185">Reference proteome</keyword>
<feature type="transmembrane region" description="Helical" evidence="1">
    <location>
        <begin position="264"/>
        <end position="281"/>
    </location>
</feature>
<organism evidence="3 4">
    <name type="scientific">Spongiactinospora rosea</name>
    <dbReference type="NCBI Taxonomy" id="2248750"/>
    <lineage>
        <taxon>Bacteria</taxon>
        <taxon>Bacillati</taxon>
        <taxon>Actinomycetota</taxon>
        <taxon>Actinomycetes</taxon>
        <taxon>Streptosporangiales</taxon>
        <taxon>Streptosporangiaceae</taxon>
        <taxon>Spongiactinospora</taxon>
    </lineage>
</organism>
<dbReference type="Pfam" id="PF01569">
    <property type="entry name" value="PAP2"/>
    <property type="match status" value="1"/>
</dbReference>
<dbReference type="SUPFAM" id="SSF48317">
    <property type="entry name" value="Acid phosphatase/Vanadium-dependent haloperoxidase"/>
    <property type="match status" value="1"/>
</dbReference>
<feature type="transmembrane region" description="Helical" evidence="1">
    <location>
        <begin position="293"/>
        <end position="315"/>
    </location>
</feature>
<protein>
    <recommendedName>
        <fullName evidence="2">Phosphatidic acid phosphatase type 2/haloperoxidase domain-containing protein</fullName>
    </recommendedName>
</protein>
<keyword evidence="1" id="KW-1133">Transmembrane helix</keyword>
<feature type="transmembrane region" description="Helical" evidence="1">
    <location>
        <begin position="153"/>
        <end position="171"/>
    </location>
</feature>